<keyword evidence="1" id="KW-0732">Signal</keyword>
<evidence type="ECO:0000313" key="2">
    <source>
        <dbReference type="EMBL" id="BCL61388.1"/>
    </source>
</evidence>
<name>A0A8D5FLU5_9BACT</name>
<feature type="signal peptide" evidence="1">
    <location>
        <begin position="1"/>
        <end position="22"/>
    </location>
</feature>
<dbReference type="EMBL" id="AP024086">
    <property type="protein sequence ID" value="BCL61388.1"/>
    <property type="molecule type" value="Genomic_DNA"/>
</dbReference>
<dbReference type="Pfam" id="PF07396">
    <property type="entry name" value="Porin_O_P"/>
    <property type="match status" value="1"/>
</dbReference>
<evidence type="ECO:0000313" key="3">
    <source>
        <dbReference type="Proteomes" id="UP000826725"/>
    </source>
</evidence>
<accession>A0A8D5FLU5</accession>
<dbReference type="Proteomes" id="UP000826725">
    <property type="component" value="Chromosome"/>
</dbReference>
<feature type="chain" id="PRO_5034296841" description="Porin" evidence="1">
    <location>
        <begin position="23"/>
        <end position="91"/>
    </location>
</feature>
<reference evidence="2" key="1">
    <citation type="submission" date="2020-09" db="EMBL/GenBank/DDBJ databases">
        <title>Desulfogranum mesoprofundum gen. nov., sp. nov., a novel mesophilic, sulfate-reducing chemolithoautotroph isolated from a deep-sea hydrothermal vent chimney in the Suiyo Seamount.</title>
        <authorList>
            <person name="Hashimoto Y."/>
            <person name="Nakagawa S."/>
        </authorList>
    </citation>
    <scope>NUCLEOTIDE SEQUENCE</scope>
    <source>
        <strain evidence="2">KT2</strain>
    </source>
</reference>
<evidence type="ECO:0008006" key="4">
    <source>
        <dbReference type="Google" id="ProtNLM"/>
    </source>
</evidence>
<dbReference type="AlphaFoldDB" id="A0A8D5FLU5"/>
<sequence length="91" mass="9763">MKKRLCAAALALGTCLTGGLMAGQPATAGPLVEFGDEGYMQFDVKLQGIADFTDFGSGVDGTESRSDFYLRRARLVFTGMINDTWGAKFQT</sequence>
<keyword evidence="3" id="KW-1185">Reference proteome</keyword>
<dbReference type="InterPro" id="IPR010870">
    <property type="entry name" value="Porin_O/P"/>
</dbReference>
<protein>
    <recommendedName>
        <fullName evidence="4">Porin</fullName>
    </recommendedName>
</protein>
<proteinExistence type="predicted"/>
<evidence type="ECO:0000256" key="1">
    <source>
        <dbReference type="SAM" id="SignalP"/>
    </source>
</evidence>
<dbReference type="RefSeq" id="WP_228853845.1">
    <property type="nucleotide sequence ID" value="NZ_AP024086.1"/>
</dbReference>
<organism evidence="2 3">
    <name type="scientific">Desulfomarina profundi</name>
    <dbReference type="NCBI Taxonomy" id="2772557"/>
    <lineage>
        <taxon>Bacteria</taxon>
        <taxon>Pseudomonadati</taxon>
        <taxon>Thermodesulfobacteriota</taxon>
        <taxon>Desulfobulbia</taxon>
        <taxon>Desulfobulbales</taxon>
        <taxon>Desulfobulbaceae</taxon>
        <taxon>Desulfomarina</taxon>
    </lineage>
</organism>
<gene>
    <name evidence="2" type="ORF">DGMP_20810</name>
</gene>
<dbReference type="KEGG" id="dbk:DGMP_20810"/>